<keyword evidence="4" id="KW-1185">Reference proteome</keyword>
<dbReference type="InterPro" id="IPR038162">
    <property type="entry name" value="SoxY_sf"/>
</dbReference>
<feature type="domain" description="Sulphur oxidation protein SoxZ" evidence="1">
    <location>
        <begin position="177"/>
        <end position="265"/>
    </location>
</feature>
<gene>
    <name evidence="3" type="ordered locus">RGE_29710</name>
</gene>
<dbReference type="AlphaFoldDB" id="I0HTH3"/>
<dbReference type="eggNOG" id="COG5501">
    <property type="taxonomic scope" value="Bacteria"/>
</dbReference>
<dbReference type="InterPro" id="IPR014880">
    <property type="entry name" value="SoxZ_dom"/>
</dbReference>
<protein>
    <submittedName>
        <fullName evidence="3">SoxYZ family protein</fullName>
    </submittedName>
</protein>
<dbReference type="Gene3D" id="2.60.40.2470">
    <property type="entry name" value="SoxY domain"/>
    <property type="match status" value="1"/>
</dbReference>
<dbReference type="EMBL" id="AP012320">
    <property type="protein sequence ID" value="BAL96310.1"/>
    <property type="molecule type" value="Genomic_DNA"/>
</dbReference>
<dbReference type="Proteomes" id="UP000007883">
    <property type="component" value="Chromosome"/>
</dbReference>
<feature type="domain" description="Ig-like SoxY" evidence="2">
    <location>
        <begin position="41"/>
        <end position="151"/>
    </location>
</feature>
<dbReference type="HOGENOM" id="CLU_088210_0_0_4"/>
<name>I0HTH3_RUBGI</name>
<sequence>MHRRDVLRWSLAAAGVGLAGRGAAADAPGRQKPDPWPALRQAVFGTREIGSADGVIELEAPVRAEDAAVVPIAVRALIPQTPQRYIRRIQLVIDHNPSPFGVAIDFTPLSGRADFETRVRVEEYTTVRAIAELNDGRLVMDTRFVKASGGCSAPAGKDAAEAMAHLGRMRLSVNPPAAPGEAAVAQLMVSHPNISGLAIDQLTRLAPHPRFVRRVAITFEGRPVLTADVDFTLSENPNLRFRVQPTGPGELKAVVVDTESATFDISAPVTAS</sequence>
<dbReference type="InterPro" id="IPR013783">
    <property type="entry name" value="Ig-like_fold"/>
</dbReference>
<evidence type="ECO:0000313" key="4">
    <source>
        <dbReference type="Proteomes" id="UP000007883"/>
    </source>
</evidence>
<dbReference type="STRING" id="983917.RGE_29710"/>
<dbReference type="KEGG" id="rge:RGE_29710"/>
<organism evidence="3 4">
    <name type="scientific">Rubrivivax gelatinosus (strain NBRC 100245 / IL144)</name>
    <dbReference type="NCBI Taxonomy" id="983917"/>
    <lineage>
        <taxon>Bacteria</taxon>
        <taxon>Pseudomonadati</taxon>
        <taxon>Pseudomonadota</taxon>
        <taxon>Betaproteobacteria</taxon>
        <taxon>Burkholderiales</taxon>
        <taxon>Sphaerotilaceae</taxon>
        <taxon>Rubrivivax</taxon>
    </lineage>
</organism>
<dbReference type="InterPro" id="IPR014756">
    <property type="entry name" value="Ig_E-set"/>
</dbReference>
<dbReference type="Pfam" id="PF08770">
    <property type="entry name" value="SoxZ"/>
    <property type="match status" value="1"/>
</dbReference>
<dbReference type="SUPFAM" id="SSF81296">
    <property type="entry name" value="E set domains"/>
    <property type="match status" value="1"/>
</dbReference>
<proteinExistence type="predicted"/>
<dbReference type="PATRIC" id="fig|983917.3.peg.2899"/>
<evidence type="ECO:0000259" key="1">
    <source>
        <dbReference type="Pfam" id="PF08770"/>
    </source>
</evidence>
<dbReference type="InterPro" id="IPR030831">
    <property type="entry name" value="Fuse-rel_SoxYZ"/>
</dbReference>
<dbReference type="Pfam" id="PF13501">
    <property type="entry name" value="SoxY"/>
    <property type="match status" value="1"/>
</dbReference>
<reference evidence="3 4" key="1">
    <citation type="journal article" date="2012" name="J. Bacteriol.">
        <title>Complete genome sequence of phototrophic betaproteobacterium Rubrivivax gelatinosus IL144.</title>
        <authorList>
            <person name="Nagashima S."/>
            <person name="Kamimura A."/>
            <person name="Shimizu T."/>
            <person name="Nakamura-isaki S."/>
            <person name="Aono E."/>
            <person name="Sakamoto K."/>
            <person name="Ichikawa N."/>
            <person name="Nakazawa H."/>
            <person name="Sekine M."/>
            <person name="Yamazaki S."/>
            <person name="Fujita N."/>
            <person name="Shimada K."/>
            <person name="Hanada S."/>
            <person name="Nagashima K.V.P."/>
        </authorList>
    </citation>
    <scope>NUCLEOTIDE SEQUENCE [LARGE SCALE GENOMIC DNA]</scope>
    <source>
        <strain evidence="4">NBRC 100245 / IL144</strain>
    </source>
</reference>
<accession>I0HTH3</accession>
<evidence type="ECO:0000313" key="3">
    <source>
        <dbReference type="EMBL" id="BAL96310.1"/>
    </source>
</evidence>
<evidence type="ECO:0000259" key="2">
    <source>
        <dbReference type="Pfam" id="PF13501"/>
    </source>
</evidence>
<dbReference type="Gene3D" id="2.60.40.10">
    <property type="entry name" value="Immunoglobulins"/>
    <property type="match status" value="1"/>
</dbReference>
<dbReference type="InterPro" id="IPR032711">
    <property type="entry name" value="SoxY"/>
</dbReference>
<dbReference type="NCBIfam" id="TIGR04557">
    <property type="entry name" value="fuse_rel_SoxYZ"/>
    <property type="match status" value="1"/>
</dbReference>